<comment type="caution">
    <text evidence="1">The sequence shown here is derived from an EMBL/GenBank/DDBJ whole genome shotgun (WGS) entry which is preliminary data.</text>
</comment>
<evidence type="ECO:0008006" key="3">
    <source>
        <dbReference type="Google" id="ProtNLM"/>
    </source>
</evidence>
<dbReference type="EMBL" id="BLLB01000002">
    <property type="protein sequence ID" value="GFH00363.1"/>
    <property type="molecule type" value="Genomic_DNA"/>
</dbReference>
<dbReference type="InterPro" id="IPR011051">
    <property type="entry name" value="RmlC_Cupin_sf"/>
</dbReference>
<reference evidence="1 2" key="1">
    <citation type="journal article" date="2019" name="Emerg. Microbes Infect.">
        <title>Comprehensive subspecies identification of 175 nontuberculous mycobacteria species based on 7547 genomic profiles.</title>
        <authorList>
            <person name="Matsumoto Y."/>
            <person name="Kinjo T."/>
            <person name="Motooka D."/>
            <person name="Nabeya D."/>
            <person name="Jung N."/>
            <person name="Uechi K."/>
            <person name="Horii T."/>
            <person name="Iida T."/>
            <person name="Fujita J."/>
            <person name="Nakamura S."/>
        </authorList>
    </citation>
    <scope>NUCLEOTIDE SEQUENCE [LARGE SCALE GENOMIC DNA]</scope>
    <source>
        <strain evidence="1 2">JCM 30996</strain>
    </source>
</reference>
<sequence>MSTSYHAAMQRARFADIQPDVHGLISKRTAELEGVAATQVTFDVGARWSADLKPDVGTALCELPHVAVVIEGSLGVRMADGSEEVFSTGEVMLLPPGHDAWTVGDEPCIFVEFSRGNDYYG</sequence>
<protein>
    <recommendedName>
        <fullName evidence="3">Cupin</fullName>
    </recommendedName>
</protein>
<proteinExistence type="predicted"/>
<accession>A0A7I9ZHR3</accession>
<keyword evidence="2" id="KW-1185">Reference proteome</keyword>
<dbReference type="SUPFAM" id="SSF51182">
    <property type="entry name" value="RmlC-like cupins"/>
    <property type="match status" value="1"/>
</dbReference>
<dbReference type="Gene3D" id="2.60.120.10">
    <property type="entry name" value="Jelly Rolls"/>
    <property type="match status" value="1"/>
</dbReference>
<evidence type="ECO:0000313" key="1">
    <source>
        <dbReference type="EMBL" id="GFH00363.1"/>
    </source>
</evidence>
<dbReference type="Proteomes" id="UP000465304">
    <property type="component" value="Unassembled WGS sequence"/>
</dbReference>
<dbReference type="InterPro" id="IPR014710">
    <property type="entry name" value="RmlC-like_jellyroll"/>
</dbReference>
<dbReference type="AlphaFoldDB" id="A0A7I9ZHR3"/>
<evidence type="ECO:0000313" key="2">
    <source>
        <dbReference type="Proteomes" id="UP000465304"/>
    </source>
</evidence>
<organism evidence="1 2">
    <name type="scientific">Mycolicibacterium hippocampi</name>
    <dbReference type="NCBI Taxonomy" id="659824"/>
    <lineage>
        <taxon>Bacteria</taxon>
        <taxon>Bacillati</taxon>
        <taxon>Actinomycetota</taxon>
        <taxon>Actinomycetes</taxon>
        <taxon>Mycobacteriales</taxon>
        <taxon>Mycobacteriaceae</taxon>
        <taxon>Mycolicibacterium</taxon>
    </lineage>
</organism>
<dbReference type="RefSeq" id="WP_163887364.1">
    <property type="nucleotide sequence ID" value="NZ_BLLB01000002.1"/>
</dbReference>
<name>A0A7I9ZHR3_9MYCO</name>
<gene>
    <name evidence="1" type="ORF">MHIP_08460</name>
</gene>